<evidence type="ECO:0000259" key="4">
    <source>
        <dbReference type="Pfam" id="PF13622"/>
    </source>
</evidence>
<dbReference type="GO" id="GO:0009062">
    <property type="term" value="P:fatty acid catabolic process"/>
    <property type="evidence" value="ECO:0007669"/>
    <property type="project" value="TreeGrafter"/>
</dbReference>
<comment type="caution">
    <text evidence="5">The sequence shown here is derived from an EMBL/GenBank/DDBJ whole genome shotgun (WGS) entry which is preliminary data.</text>
</comment>
<evidence type="ECO:0000313" key="6">
    <source>
        <dbReference type="Proteomes" id="UP000469215"/>
    </source>
</evidence>
<dbReference type="GO" id="GO:0047617">
    <property type="term" value="F:fatty acyl-CoA hydrolase activity"/>
    <property type="evidence" value="ECO:0007669"/>
    <property type="project" value="InterPro"/>
</dbReference>
<dbReference type="Gene3D" id="2.40.160.210">
    <property type="entry name" value="Acyl-CoA thioesterase, double hotdog domain"/>
    <property type="match status" value="1"/>
</dbReference>
<dbReference type="CDD" id="cd03444">
    <property type="entry name" value="Thioesterase_II_repeat1"/>
    <property type="match status" value="1"/>
</dbReference>
<name>A0A6N9H750_9MICO</name>
<keyword evidence="6" id="KW-1185">Reference proteome</keyword>
<dbReference type="CDD" id="cd03445">
    <property type="entry name" value="Thioesterase_II_repeat2"/>
    <property type="match status" value="1"/>
</dbReference>
<evidence type="ECO:0000256" key="1">
    <source>
        <dbReference type="ARBA" id="ARBA00006538"/>
    </source>
</evidence>
<feature type="domain" description="Acyl-CoA thioesterase-like N-terminal HotDog" evidence="4">
    <location>
        <begin position="42"/>
        <end position="121"/>
    </location>
</feature>
<dbReference type="InterPro" id="IPR042171">
    <property type="entry name" value="Acyl-CoA_hotdog"/>
</dbReference>
<dbReference type="InterPro" id="IPR025652">
    <property type="entry name" value="TesB_C"/>
</dbReference>
<dbReference type="RefSeq" id="WP_160953015.1">
    <property type="nucleotide sequence ID" value="NZ_WWEQ01000019.1"/>
</dbReference>
<reference evidence="5 6" key="1">
    <citation type="submission" date="2020-01" db="EMBL/GenBank/DDBJ databases">
        <authorList>
            <person name="Deng T."/>
        </authorList>
    </citation>
    <scope>NUCLEOTIDE SEQUENCE [LARGE SCALE GENOMIC DNA]</scope>
    <source>
        <strain evidence="5 6">5221</strain>
    </source>
</reference>
<dbReference type="InterPro" id="IPR049449">
    <property type="entry name" value="TesB_ACOT8-like_N"/>
</dbReference>
<proteinExistence type="inferred from homology"/>
<dbReference type="SUPFAM" id="SSF54637">
    <property type="entry name" value="Thioesterase/thiol ester dehydrase-isomerase"/>
    <property type="match status" value="2"/>
</dbReference>
<feature type="domain" description="Acyl-CoA thioesterase 2 C-terminal" evidence="3">
    <location>
        <begin position="174"/>
        <end position="291"/>
    </location>
</feature>
<gene>
    <name evidence="5" type="ORF">GSY69_06275</name>
</gene>
<dbReference type="InterPro" id="IPR029069">
    <property type="entry name" value="HotDog_dom_sf"/>
</dbReference>
<dbReference type="InterPro" id="IPR003703">
    <property type="entry name" value="Acyl_CoA_thio"/>
</dbReference>
<dbReference type="GO" id="GO:0006637">
    <property type="term" value="P:acyl-CoA metabolic process"/>
    <property type="evidence" value="ECO:0007669"/>
    <property type="project" value="InterPro"/>
</dbReference>
<evidence type="ECO:0000256" key="2">
    <source>
        <dbReference type="ARBA" id="ARBA00022801"/>
    </source>
</evidence>
<keyword evidence="2" id="KW-0378">Hydrolase</keyword>
<sequence>MDDAQNAANMAELARVLDLEPLGGPGPGGEAHAFRAWNQPKPGGRLFGGQVLSQCVMATSATVDDDRPIHSFHGYFLRAGHDDVELLLGVEDLRDGGSFTTRRVQAYQDGTPIFSGIASFQLRQSGLEHHDEMPAGVPRPEDVAPLQDMLAASDNPHVAGWVLKRPFDIRPIGGEIHSHFHGPQAPDQRFWLRAATAFPTDPVRNAAAAAYASDYSLLEPTLRAHGLSWSDARLRMASLDHAMWWHAPIDFNDWLLFDYRSPAAENGRGLGIGRIFSRDGRLLASVAQQGMVRVKE</sequence>
<dbReference type="AlphaFoldDB" id="A0A6N9H750"/>
<evidence type="ECO:0000313" key="5">
    <source>
        <dbReference type="EMBL" id="MYM19586.1"/>
    </source>
</evidence>
<dbReference type="EMBL" id="WWEQ01000019">
    <property type="protein sequence ID" value="MYM19586.1"/>
    <property type="molecule type" value="Genomic_DNA"/>
</dbReference>
<comment type="similarity">
    <text evidence="1">Belongs to the C/M/P thioester hydrolase family.</text>
</comment>
<dbReference type="PANTHER" id="PTHR11066:SF34">
    <property type="entry name" value="ACYL-COENZYME A THIOESTERASE 8"/>
    <property type="match status" value="1"/>
</dbReference>
<protein>
    <submittedName>
        <fullName evidence="5">Acyl-CoA thioesterase II</fullName>
    </submittedName>
</protein>
<evidence type="ECO:0000259" key="3">
    <source>
        <dbReference type="Pfam" id="PF02551"/>
    </source>
</evidence>
<accession>A0A6N9H750</accession>
<organism evidence="5 6">
    <name type="scientific">Brevibacterium rongguiense</name>
    <dbReference type="NCBI Taxonomy" id="2695267"/>
    <lineage>
        <taxon>Bacteria</taxon>
        <taxon>Bacillati</taxon>
        <taxon>Actinomycetota</taxon>
        <taxon>Actinomycetes</taxon>
        <taxon>Micrococcales</taxon>
        <taxon>Brevibacteriaceae</taxon>
        <taxon>Brevibacterium</taxon>
    </lineage>
</organism>
<dbReference type="Proteomes" id="UP000469215">
    <property type="component" value="Unassembled WGS sequence"/>
</dbReference>
<dbReference type="Pfam" id="PF02551">
    <property type="entry name" value="Acyl_CoA_thio"/>
    <property type="match status" value="1"/>
</dbReference>
<dbReference type="Pfam" id="PF13622">
    <property type="entry name" value="4HBT_3"/>
    <property type="match status" value="1"/>
</dbReference>
<dbReference type="PANTHER" id="PTHR11066">
    <property type="entry name" value="ACYL-COA THIOESTERASE"/>
    <property type="match status" value="1"/>
</dbReference>